<feature type="chain" id="PRO_5028963910" evidence="1">
    <location>
        <begin position="31"/>
        <end position="259"/>
    </location>
</feature>
<dbReference type="RefSeq" id="WP_173079401.1">
    <property type="nucleotide sequence ID" value="NZ_BAABJB010000011.1"/>
</dbReference>
<evidence type="ECO:0000313" key="3">
    <source>
        <dbReference type="Proteomes" id="UP000482960"/>
    </source>
</evidence>
<feature type="signal peptide" evidence="1">
    <location>
        <begin position="1"/>
        <end position="30"/>
    </location>
</feature>
<name>A0A6V8LAC6_9ACTN</name>
<comment type="caution">
    <text evidence="2">The sequence shown here is derived from an EMBL/GenBank/DDBJ whole genome shotgun (WGS) entry which is preliminary data.</text>
</comment>
<gene>
    <name evidence="2" type="ORF">Prum_062020</name>
</gene>
<reference evidence="2 3" key="1">
    <citation type="submission" date="2020-03" db="EMBL/GenBank/DDBJ databases">
        <title>Whole genome shotgun sequence of Phytohabitans rumicis NBRC 108638.</title>
        <authorList>
            <person name="Komaki H."/>
            <person name="Tamura T."/>
        </authorList>
    </citation>
    <scope>NUCLEOTIDE SEQUENCE [LARGE SCALE GENOMIC DNA]</scope>
    <source>
        <strain evidence="2 3">NBRC 108638</strain>
    </source>
</reference>
<evidence type="ECO:0000313" key="2">
    <source>
        <dbReference type="EMBL" id="GFJ92560.1"/>
    </source>
</evidence>
<dbReference type="AlphaFoldDB" id="A0A6V8LAC6"/>
<dbReference type="EMBL" id="BLPG01000001">
    <property type="protein sequence ID" value="GFJ92560.1"/>
    <property type="molecule type" value="Genomic_DNA"/>
</dbReference>
<sequence length="259" mass="27643">MRRLRKGLVAATMSLVVAAGVTVRPAPAAAAVPWTQIAVAVASYLFSNSGGGGSDLERAKQEIIAAINASRDAIITEIDRIASADVRACTEAATTLVNQIDLMDDFTLSVFALNAVECASRSTAYFDAVANKAEADRIGKLMGQIFAIAMVGFRKMGFPATDLLAQLIRGYEAVVVKLAPTCTENVLREYDDRGRLVTVEIQYTCVAYNGDSAFGSELYYLARLVTPPLDRAQVSADATRNTSRAVAMAALPQLRALQV</sequence>
<reference evidence="2 3" key="2">
    <citation type="submission" date="2020-03" db="EMBL/GenBank/DDBJ databases">
        <authorList>
            <person name="Ichikawa N."/>
            <person name="Kimura A."/>
            <person name="Kitahashi Y."/>
            <person name="Uohara A."/>
        </authorList>
    </citation>
    <scope>NUCLEOTIDE SEQUENCE [LARGE SCALE GENOMIC DNA]</scope>
    <source>
        <strain evidence="2 3">NBRC 108638</strain>
    </source>
</reference>
<proteinExistence type="predicted"/>
<keyword evidence="3" id="KW-1185">Reference proteome</keyword>
<protein>
    <submittedName>
        <fullName evidence="2">Uncharacterized protein</fullName>
    </submittedName>
</protein>
<dbReference type="Proteomes" id="UP000482960">
    <property type="component" value="Unassembled WGS sequence"/>
</dbReference>
<keyword evidence="1" id="KW-0732">Signal</keyword>
<evidence type="ECO:0000256" key="1">
    <source>
        <dbReference type="SAM" id="SignalP"/>
    </source>
</evidence>
<accession>A0A6V8LAC6</accession>
<organism evidence="2 3">
    <name type="scientific">Phytohabitans rumicis</name>
    <dbReference type="NCBI Taxonomy" id="1076125"/>
    <lineage>
        <taxon>Bacteria</taxon>
        <taxon>Bacillati</taxon>
        <taxon>Actinomycetota</taxon>
        <taxon>Actinomycetes</taxon>
        <taxon>Micromonosporales</taxon>
        <taxon>Micromonosporaceae</taxon>
    </lineage>
</organism>